<feature type="region of interest" description="Disordered" evidence="1">
    <location>
        <begin position="101"/>
        <end position="175"/>
    </location>
</feature>
<protein>
    <submittedName>
        <fullName evidence="2">Uncharacterized protein</fullName>
    </submittedName>
</protein>
<feature type="compositionally biased region" description="Basic and acidic residues" evidence="1">
    <location>
        <begin position="142"/>
        <end position="175"/>
    </location>
</feature>
<evidence type="ECO:0000256" key="1">
    <source>
        <dbReference type="SAM" id="MobiDB-lite"/>
    </source>
</evidence>
<keyword evidence="3" id="KW-1185">Reference proteome</keyword>
<organism evidence="2 3">
    <name type="scientific">Methylocapsa polymorpha</name>
    <dbReference type="NCBI Taxonomy" id="3080828"/>
    <lineage>
        <taxon>Bacteria</taxon>
        <taxon>Pseudomonadati</taxon>
        <taxon>Pseudomonadota</taxon>
        <taxon>Alphaproteobacteria</taxon>
        <taxon>Hyphomicrobiales</taxon>
        <taxon>Beijerinckiaceae</taxon>
        <taxon>Methylocapsa</taxon>
    </lineage>
</organism>
<sequence length="175" mass="19449">MAGSREIEKGAYRGHGDVYRWLREHYESVAEWVAKKNPSGEAIAERLSDAGIFGARGKRPTSRAVRKVWWRVCRDVLAENERLATQEAERLAKQRELIAGFGTTRRAGTAPAPIGPPLAAVGSGSTSEARVLTRPDGQPESSVERNKRVIKERLEKSKNPAWARIEKGEDDGMRD</sequence>
<gene>
    <name evidence="2" type="ORF">RZS28_18635</name>
</gene>
<dbReference type="Proteomes" id="UP001626536">
    <property type="component" value="Plasmid pRX1"/>
</dbReference>
<geneLocation type="plasmid" evidence="2 3">
    <name>pRX1</name>
</geneLocation>
<accession>A0ABZ0HY70</accession>
<evidence type="ECO:0000313" key="3">
    <source>
        <dbReference type="Proteomes" id="UP001626536"/>
    </source>
</evidence>
<name>A0ABZ0HY70_9HYPH</name>
<keyword evidence="2" id="KW-0614">Plasmid</keyword>
<proteinExistence type="predicted"/>
<dbReference type="EMBL" id="CP136863">
    <property type="protein sequence ID" value="WOJ91746.1"/>
    <property type="molecule type" value="Genomic_DNA"/>
</dbReference>
<reference evidence="2 3" key="1">
    <citation type="submission" date="2023-10" db="EMBL/GenBank/DDBJ databases">
        <title>Novel methanotroph of the genus Methylocapsa from a subarctic wetland.</title>
        <authorList>
            <person name="Belova S.E."/>
            <person name="Oshkin I.Y."/>
            <person name="Miroshnikov K."/>
            <person name="Dedysh S.N."/>
        </authorList>
    </citation>
    <scope>NUCLEOTIDE SEQUENCE [LARGE SCALE GENOMIC DNA]</scope>
    <source>
        <strain evidence="2 3">RX1</strain>
        <plasmid evidence="2 3">pRX1</plasmid>
    </source>
</reference>
<evidence type="ECO:0000313" key="2">
    <source>
        <dbReference type="EMBL" id="WOJ91746.1"/>
    </source>
</evidence>
<dbReference type="RefSeq" id="WP_318655173.1">
    <property type="nucleotide sequence ID" value="NZ_CP136863.1"/>
</dbReference>